<evidence type="ECO:0000313" key="2">
    <source>
        <dbReference type="EMBL" id="CAG8832799.1"/>
    </source>
</evidence>
<keyword evidence="3" id="KW-1185">Reference proteome</keyword>
<organism evidence="2 3">
    <name type="scientific">Gigaspora margarita</name>
    <dbReference type="NCBI Taxonomy" id="4874"/>
    <lineage>
        <taxon>Eukaryota</taxon>
        <taxon>Fungi</taxon>
        <taxon>Fungi incertae sedis</taxon>
        <taxon>Mucoromycota</taxon>
        <taxon>Glomeromycotina</taxon>
        <taxon>Glomeromycetes</taxon>
        <taxon>Diversisporales</taxon>
        <taxon>Gigasporaceae</taxon>
        <taxon>Gigaspora</taxon>
    </lineage>
</organism>
<feature type="compositionally biased region" description="Basic residues" evidence="1">
    <location>
        <begin position="10"/>
        <end position="22"/>
    </location>
</feature>
<sequence length="39" mass="4517">SQLPKTTNTRAKRKADKSKGSRPRMLIWDDFNESEDDGH</sequence>
<protein>
    <submittedName>
        <fullName evidence="2">27852_t:CDS:1</fullName>
    </submittedName>
</protein>
<reference evidence="2 3" key="1">
    <citation type="submission" date="2021-06" db="EMBL/GenBank/DDBJ databases">
        <authorList>
            <person name="Kallberg Y."/>
            <person name="Tangrot J."/>
            <person name="Rosling A."/>
        </authorList>
    </citation>
    <scope>NUCLEOTIDE SEQUENCE [LARGE SCALE GENOMIC DNA]</scope>
    <source>
        <strain evidence="2 3">120-4 pot B 10/14</strain>
    </source>
</reference>
<accession>A0ABN7WIH4</accession>
<feature type="non-terminal residue" evidence="2">
    <location>
        <position position="1"/>
    </location>
</feature>
<dbReference type="EMBL" id="CAJVQB010046087">
    <property type="protein sequence ID" value="CAG8832799.1"/>
    <property type="molecule type" value="Genomic_DNA"/>
</dbReference>
<comment type="caution">
    <text evidence="2">The sequence shown here is derived from an EMBL/GenBank/DDBJ whole genome shotgun (WGS) entry which is preliminary data.</text>
</comment>
<evidence type="ECO:0000313" key="3">
    <source>
        <dbReference type="Proteomes" id="UP000789901"/>
    </source>
</evidence>
<feature type="compositionally biased region" description="Acidic residues" evidence="1">
    <location>
        <begin position="30"/>
        <end position="39"/>
    </location>
</feature>
<evidence type="ECO:0000256" key="1">
    <source>
        <dbReference type="SAM" id="MobiDB-lite"/>
    </source>
</evidence>
<proteinExistence type="predicted"/>
<gene>
    <name evidence="2" type="ORF">GMARGA_LOCUS31227</name>
</gene>
<name>A0ABN7WIH4_GIGMA</name>
<dbReference type="Proteomes" id="UP000789901">
    <property type="component" value="Unassembled WGS sequence"/>
</dbReference>
<feature type="region of interest" description="Disordered" evidence="1">
    <location>
        <begin position="1"/>
        <end position="39"/>
    </location>
</feature>